<dbReference type="InterPro" id="IPR006103">
    <property type="entry name" value="Glyco_hydro_2_cat"/>
</dbReference>
<comment type="caution">
    <text evidence="8">The sequence shown here is derived from an EMBL/GenBank/DDBJ whole genome shotgun (WGS) entry which is preliminary data.</text>
</comment>
<organism evidence="8 9">
    <name type="scientific">Pseudoflavonifractor intestinihominis</name>
    <dbReference type="NCBI Taxonomy" id="3133171"/>
    <lineage>
        <taxon>Bacteria</taxon>
        <taxon>Bacillati</taxon>
        <taxon>Bacillota</taxon>
        <taxon>Clostridia</taxon>
        <taxon>Eubacteriales</taxon>
        <taxon>Oscillospiraceae</taxon>
        <taxon>Pseudoflavonifractor</taxon>
    </lineage>
</organism>
<evidence type="ECO:0000313" key="8">
    <source>
        <dbReference type="EMBL" id="MEQ2442850.1"/>
    </source>
</evidence>
<dbReference type="Gene3D" id="3.20.20.80">
    <property type="entry name" value="Glycosidases"/>
    <property type="match status" value="1"/>
</dbReference>
<dbReference type="PRINTS" id="PR00132">
    <property type="entry name" value="GLHYDRLASE2"/>
</dbReference>
<evidence type="ECO:0000313" key="9">
    <source>
        <dbReference type="Proteomes" id="UP001464378"/>
    </source>
</evidence>
<dbReference type="InterPro" id="IPR036156">
    <property type="entry name" value="Beta-gal/glucu_dom_sf"/>
</dbReference>
<dbReference type="Gene3D" id="2.60.120.260">
    <property type="entry name" value="Galactose-binding domain-like"/>
    <property type="match status" value="1"/>
</dbReference>
<dbReference type="InterPro" id="IPR008979">
    <property type="entry name" value="Galactose-bd-like_sf"/>
</dbReference>
<dbReference type="Pfam" id="PF22666">
    <property type="entry name" value="Glyco_hydro_2_N2"/>
    <property type="match status" value="1"/>
</dbReference>
<name>A0ABV1E6B8_9FIRM</name>
<feature type="domain" description="Glycoside hydrolase family 2" evidence="6">
    <location>
        <begin position="695"/>
        <end position="784"/>
    </location>
</feature>
<evidence type="ECO:0000256" key="1">
    <source>
        <dbReference type="ARBA" id="ARBA00007401"/>
    </source>
</evidence>
<reference evidence="8 9" key="1">
    <citation type="submission" date="2024-03" db="EMBL/GenBank/DDBJ databases">
        <title>Human intestinal bacterial collection.</title>
        <authorList>
            <person name="Pauvert C."/>
            <person name="Hitch T.C.A."/>
            <person name="Clavel T."/>
        </authorList>
    </citation>
    <scope>NUCLEOTIDE SEQUENCE [LARGE SCALE GENOMIC DNA]</scope>
    <source>
        <strain evidence="8 9">CLA-AP-H29</strain>
    </source>
</reference>
<dbReference type="InterPro" id="IPR040605">
    <property type="entry name" value="Glyco_hydro2_dom5"/>
</dbReference>
<accession>A0ABV1E6B8</accession>
<feature type="domain" description="Glycoside hydrolase family 2 catalytic" evidence="4">
    <location>
        <begin position="249"/>
        <end position="426"/>
    </location>
</feature>
<evidence type="ECO:0000256" key="2">
    <source>
        <dbReference type="ARBA" id="ARBA00022801"/>
    </source>
</evidence>
<dbReference type="SUPFAM" id="SSF49303">
    <property type="entry name" value="beta-Galactosidase/glucuronidase domain"/>
    <property type="match status" value="1"/>
</dbReference>
<dbReference type="InterPro" id="IPR017853">
    <property type="entry name" value="GH"/>
</dbReference>
<dbReference type="Proteomes" id="UP001464378">
    <property type="component" value="Unassembled WGS sequence"/>
</dbReference>
<dbReference type="SUPFAM" id="SSF49785">
    <property type="entry name" value="Galactose-binding domain-like"/>
    <property type="match status" value="1"/>
</dbReference>
<dbReference type="Pfam" id="PF16355">
    <property type="entry name" value="DUF4982"/>
    <property type="match status" value="1"/>
</dbReference>
<dbReference type="SUPFAM" id="SSF51445">
    <property type="entry name" value="(Trans)glycosidases"/>
    <property type="match status" value="1"/>
</dbReference>
<evidence type="ECO:0000259" key="7">
    <source>
        <dbReference type="Pfam" id="PF22666"/>
    </source>
</evidence>
<keyword evidence="9" id="KW-1185">Reference proteome</keyword>
<dbReference type="GO" id="GO:0016787">
    <property type="term" value="F:hydrolase activity"/>
    <property type="evidence" value="ECO:0007669"/>
    <property type="project" value="UniProtKB-KW"/>
</dbReference>
<dbReference type="Gene3D" id="2.60.40.10">
    <property type="entry name" value="Immunoglobulins"/>
    <property type="match status" value="3"/>
</dbReference>
<feature type="domain" description="Beta-mannosidase-like galactose-binding" evidence="7">
    <location>
        <begin position="45"/>
        <end position="124"/>
    </location>
</feature>
<dbReference type="PANTHER" id="PTHR42732">
    <property type="entry name" value="BETA-GALACTOSIDASE"/>
    <property type="match status" value="1"/>
</dbReference>
<evidence type="ECO:0000259" key="6">
    <source>
        <dbReference type="Pfam" id="PF18565"/>
    </source>
</evidence>
<proteinExistence type="inferred from homology"/>
<dbReference type="EMBL" id="JBBMFK010000006">
    <property type="protein sequence ID" value="MEQ2442850.1"/>
    <property type="molecule type" value="Genomic_DNA"/>
</dbReference>
<evidence type="ECO:0000259" key="5">
    <source>
        <dbReference type="Pfam" id="PF16355"/>
    </source>
</evidence>
<feature type="domain" description="DUF4982" evidence="5">
    <location>
        <begin position="623"/>
        <end position="679"/>
    </location>
</feature>
<dbReference type="Pfam" id="PF02836">
    <property type="entry name" value="Glyco_hydro_2_C"/>
    <property type="match status" value="1"/>
</dbReference>
<evidence type="ECO:0000256" key="3">
    <source>
        <dbReference type="ARBA" id="ARBA00023295"/>
    </source>
</evidence>
<dbReference type="InterPro" id="IPR006101">
    <property type="entry name" value="Glyco_hydro_2"/>
</dbReference>
<keyword evidence="2 8" id="KW-0378">Hydrolase</keyword>
<comment type="similarity">
    <text evidence="1">Belongs to the glycosyl hydrolase 2 family.</text>
</comment>
<dbReference type="RefSeq" id="WP_349231234.1">
    <property type="nucleotide sequence ID" value="NZ_JBBMFK010000006.1"/>
</dbReference>
<sequence length="800" mass="88004">MSTFSLNSGWLVAHLGEEDKAIPVSLPHDAMLSEPRTAESAGGTNTGWFQGRDYVYEKVFEAPAEWADRDVYLEFEGVYRNAEVWLNSEQIAFHAYGYTGFYVPLTGKVRLGEENLLRVIARNADQPNSRWYSGAGIYRPVWLHVLPKAHIGLDGLKIQTLDHVHPTVRVSLALSCPGNVQVAILDGDRELARTECSCNPGGAVDVPLPGAELWSPDHPKCYTCRAVFGEDVREESFGIRTVACDSRQGLCINGERVILRGACIHHDNGILGAVTLPEAEERKVRLLKQAGYNAIRCAHNPCSKALLDACDTLGMLVLDEYADMWYIHKTRYDYASHMPDNWKNDLRDLVGKDFNHPSVVMYSIGNEVSETAQKRSIELTGQMTEYLHQLDDRPVTCGINIFFNFLSSMGLGVYSDKKAEQEAAKAERRKSAPAKKKAVGSEFFNNLAGLLGADFMKFGATLHGSDVRTRDSFARLDVAGYNYGEKRYLRDLKKYPQRVILGSETFCADAARFWDMAKEYPALIGDFVWTGMDYLGEVGLGAMEYKSYAPDFDHGPGWIAAGVGVLDLTGAPTGQTAYTQVAFELSPIRIGVVPADHAFEPHSPSAWRMSNTHETWAWNGCEGKETRVEVYARGAKVALILNGRPMGEKRLDRDSRAAFRVAWQPGELTAVVYSSDGAELGRTSLSSAGEETCLAVEPEQAQVTAGGLCYIRLRYTDEKGSLKPLARGEIHVAVKGGELLALGSACPYNERGYLTDTTDTYYGQALAIVRADGTGTITVRADSPYGSAQASVPCREEGGR</sequence>
<protein>
    <submittedName>
        <fullName evidence="8">Glycoside hydrolase family 2 TIM barrel-domain containing protein</fullName>
    </submittedName>
</protein>
<dbReference type="InterPro" id="IPR054593">
    <property type="entry name" value="Beta-mannosidase-like_N2"/>
</dbReference>
<dbReference type="PANTHER" id="PTHR42732:SF1">
    <property type="entry name" value="BETA-MANNOSIDASE"/>
    <property type="match status" value="1"/>
</dbReference>
<evidence type="ECO:0000259" key="4">
    <source>
        <dbReference type="Pfam" id="PF02836"/>
    </source>
</evidence>
<keyword evidence="3" id="KW-0326">Glycosidase</keyword>
<gene>
    <name evidence="8" type="ORF">WMO64_05155</name>
</gene>
<dbReference type="InterPro" id="IPR051913">
    <property type="entry name" value="GH2_Domain-Containing"/>
</dbReference>
<dbReference type="InterPro" id="IPR013783">
    <property type="entry name" value="Ig-like_fold"/>
</dbReference>
<dbReference type="Pfam" id="PF18565">
    <property type="entry name" value="Glyco_hydro2_C5"/>
    <property type="match status" value="1"/>
</dbReference>
<dbReference type="InterPro" id="IPR032311">
    <property type="entry name" value="DUF4982"/>
</dbReference>